<dbReference type="EMBL" id="REGN01001391">
    <property type="protein sequence ID" value="RNA34978.1"/>
    <property type="molecule type" value="Genomic_DNA"/>
</dbReference>
<feature type="non-terminal residue" evidence="2">
    <location>
        <position position="162"/>
    </location>
</feature>
<dbReference type="AlphaFoldDB" id="A0A3M7SHD0"/>
<dbReference type="InterPro" id="IPR007527">
    <property type="entry name" value="Znf_SWIM"/>
</dbReference>
<feature type="domain" description="SWIM-type" evidence="1">
    <location>
        <begin position="33"/>
        <end position="55"/>
    </location>
</feature>
<reference evidence="2 3" key="1">
    <citation type="journal article" date="2018" name="Sci. Rep.">
        <title>Genomic signatures of local adaptation to the degree of environmental predictability in rotifers.</title>
        <authorList>
            <person name="Franch-Gras L."/>
            <person name="Hahn C."/>
            <person name="Garcia-Roger E.M."/>
            <person name="Carmona M.J."/>
            <person name="Serra M."/>
            <person name="Gomez A."/>
        </authorList>
    </citation>
    <scope>NUCLEOTIDE SEQUENCE [LARGE SCALE GENOMIC DNA]</scope>
    <source>
        <strain evidence="2">HYR1</strain>
    </source>
</reference>
<sequence>MDLPSIHMTHFSVTSKSFEKEPLPSARASKAAESMKTCECRFYVKLGYCSHILALEKFWENDDFAQKNCIACKARMPHFNLFFDKNCNYDIFYRINQKLSNSRLGLWGSTILTFRWTTSGFVNFSAREQNKVLKLILECRMVQDLKLHQLNLLEIKRGFIII</sequence>
<evidence type="ECO:0000259" key="1">
    <source>
        <dbReference type="Pfam" id="PF04434"/>
    </source>
</evidence>
<dbReference type="Proteomes" id="UP000276133">
    <property type="component" value="Unassembled WGS sequence"/>
</dbReference>
<comment type="caution">
    <text evidence="2">The sequence shown here is derived from an EMBL/GenBank/DDBJ whole genome shotgun (WGS) entry which is preliminary data.</text>
</comment>
<proteinExistence type="predicted"/>
<dbReference type="GO" id="GO:0008270">
    <property type="term" value="F:zinc ion binding"/>
    <property type="evidence" value="ECO:0007669"/>
    <property type="project" value="InterPro"/>
</dbReference>
<organism evidence="2 3">
    <name type="scientific">Brachionus plicatilis</name>
    <name type="common">Marine rotifer</name>
    <name type="synonym">Brachionus muelleri</name>
    <dbReference type="NCBI Taxonomy" id="10195"/>
    <lineage>
        <taxon>Eukaryota</taxon>
        <taxon>Metazoa</taxon>
        <taxon>Spiralia</taxon>
        <taxon>Gnathifera</taxon>
        <taxon>Rotifera</taxon>
        <taxon>Eurotatoria</taxon>
        <taxon>Monogononta</taxon>
        <taxon>Pseudotrocha</taxon>
        <taxon>Ploima</taxon>
        <taxon>Brachionidae</taxon>
        <taxon>Brachionus</taxon>
    </lineage>
</organism>
<evidence type="ECO:0000313" key="2">
    <source>
        <dbReference type="EMBL" id="RNA34978.1"/>
    </source>
</evidence>
<evidence type="ECO:0000313" key="3">
    <source>
        <dbReference type="Proteomes" id="UP000276133"/>
    </source>
</evidence>
<accession>A0A3M7SHD0</accession>
<protein>
    <recommendedName>
        <fullName evidence="1">SWIM-type domain-containing protein</fullName>
    </recommendedName>
</protein>
<dbReference type="Pfam" id="PF04434">
    <property type="entry name" value="SWIM"/>
    <property type="match status" value="1"/>
</dbReference>
<gene>
    <name evidence="2" type="ORF">BpHYR1_032806</name>
</gene>
<keyword evidence="3" id="KW-1185">Reference proteome</keyword>
<name>A0A3M7SHD0_BRAPC</name>